<keyword evidence="2" id="KW-1185">Reference proteome</keyword>
<protein>
    <submittedName>
        <fullName evidence="1">Uncharacterized protein</fullName>
    </submittedName>
</protein>
<sequence length="71" mass="8518">MEYNSKLTFQGEWESHLQGERGSINYNNHFLSHEKELVNIFWKLLHDKIKESIYSFLKKKVSIFANNETIN</sequence>
<reference evidence="1" key="1">
    <citation type="submission" date="2022-12" db="EMBL/GenBank/DDBJ databases">
        <title>Genomic Characterization of Candidatus Phytoplasma sacchari in China.</title>
        <authorList>
            <person name="Zhang R.-Y."/>
        </authorList>
    </citation>
    <scope>NUCLEOTIDE SEQUENCE [LARGE SCALE GENOMIC DNA]</scope>
    <source>
        <strain evidence="1">SCWL1</strain>
    </source>
</reference>
<dbReference type="Proteomes" id="UP001210120">
    <property type="component" value="Chromosome"/>
</dbReference>
<gene>
    <name evidence="1" type="ORF">O7R10_00565</name>
</gene>
<dbReference type="EMBL" id="CP115156">
    <property type="protein sequence ID" value="WBL31543.1"/>
    <property type="molecule type" value="Genomic_DNA"/>
</dbReference>
<evidence type="ECO:0000313" key="1">
    <source>
        <dbReference type="EMBL" id="WBL31543.1"/>
    </source>
</evidence>
<accession>A0ABY7M4S6</accession>
<organism evidence="1 2">
    <name type="scientific">Candidatus Phytoplasma sacchari</name>
    <dbReference type="NCBI Taxonomy" id="2609813"/>
    <lineage>
        <taxon>Bacteria</taxon>
        <taxon>Bacillati</taxon>
        <taxon>Mycoplasmatota</taxon>
        <taxon>Mollicutes</taxon>
        <taxon>Acholeplasmatales</taxon>
        <taxon>Acholeplasmataceae</taxon>
        <taxon>Candidatus Phytoplasma</taxon>
        <taxon>16SrXI (Rice yellow dwarf group)</taxon>
    </lineage>
</organism>
<evidence type="ECO:0000313" key="2">
    <source>
        <dbReference type="Proteomes" id="UP001210120"/>
    </source>
</evidence>
<name>A0ABY7M4S6_9MOLU</name>
<proteinExistence type="predicted"/>